<dbReference type="Gene3D" id="1.25.40.20">
    <property type="entry name" value="Ankyrin repeat-containing domain"/>
    <property type="match status" value="1"/>
</dbReference>
<dbReference type="InterPro" id="IPR036770">
    <property type="entry name" value="Ankyrin_rpt-contain_sf"/>
</dbReference>
<comment type="caution">
    <text evidence="5">The sequence shown here is derived from an EMBL/GenBank/DDBJ whole genome shotgun (WGS) entry which is preliminary data.</text>
</comment>
<evidence type="ECO:0000256" key="4">
    <source>
        <dbReference type="SAM" id="MobiDB-lite"/>
    </source>
</evidence>
<feature type="region of interest" description="Disordered" evidence="4">
    <location>
        <begin position="145"/>
        <end position="167"/>
    </location>
</feature>
<proteinExistence type="predicted"/>
<keyword evidence="1" id="KW-0677">Repeat</keyword>
<gene>
    <name evidence="5" type="ORF">COHA_001128</name>
</gene>
<evidence type="ECO:0000313" key="6">
    <source>
        <dbReference type="Proteomes" id="UP001205105"/>
    </source>
</evidence>
<sequence length="197" mass="20388">MGSSASKVVRPPPPGRDPWAACQAGDLSTLSQWLDEGGQPDAVDSANGRGSLLHAAAAAEQAECVELLLKLGATVDLEVQSMGTPLHAAAACGATATILMLLHYGANPEARFRGRTPAELAQLSGSSATANLIRMHMVGNVPGPFDAHDDETLAPSGGGSLHSSMGSSRPWQIPFEDLMLENTIGEGSFGKVYKAKL</sequence>
<dbReference type="PANTHER" id="PTHR24171:SF8">
    <property type="entry name" value="BRCA1-ASSOCIATED RING DOMAIN PROTEIN 1"/>
    <property type="match status" value="1"/>
</dbReference>
<dbReference type="AlphaFoldDB" id="A0AAD5H909"/>
<dbReference type="SMART" id="SM00248">
    <property type="entry name" value="ANK"/>
    <property type="match status" value="2"/>
</dbReference>
<dbReference type="SUPFAM" id="SSF56112">
    <property type="entry name" value="Protein kinase-like (PK-like)"/>
    <property type="match status" value="1"/>
</dbReference>
<dbReference type="PANTHER" id="PTHR24171">
    <property type="entry name" value="ANKYRIN REPEAT DOMAIN-CONTAINING PROTEIN 39-RELATED"/>
    <property type="match status" value="1"/>
</dbReference>
<keyword evidence="2 3" id="KW-0040">ANK repeat</keyword>
<accession>A0AAD5H909</accession>
<feature type="repeat" description="ANK" evidence="3">
    <location>
        <begin position="48"/>
        <end position="80"/>
    </location>
</feature>
<dbReference type="Pfam" id="PF12796">
    <property type="entry name" value="Ank_2"/>
    <property type="match status" value="1"/>
</dbReference>
<dbReference type="InterPro" id="IPR002110">
    <property type="entry name" value="Ankyrin_rpt"/>
</dbReference>
<dbReference type="SUPFAM" id="SSF48403">
    <property type="entry name" value="Ankyrin repeat"/>
    <property type="match status" value="1"/>
</dbReference>
<evidence type="ECO:0000256" key="2">
    <source>
        <dbReference type="ARBA" id="ARBA00023043"/>
    </source>
</evidence>
<reference evidence="5" key="1">
    <citation type="submission" date="2020-11" db="EMBL/GenBank/DDBJ databases">
        <title>Chlorella ohadii genome sequencing and assembly.</title>
        <authorList>
            <person name="Murik O."/>
            <person name="Treves H."/>
            <person name="Kedem I."/>
            <person name="Shotland Y."/>
            <person name="Kaplan A."/>
        </authorList>
    </citation>
    <scope>NUCLEOTIDE SEQUENCE</scope>
    <source>
        <strain evidence="5">1</strain>
    </source>
</reference>
<keyword evidence="6" id="KW-1185">Reference proteome</keyword>
<dbReference type="Proteomes" id="UP001205105">
    <property type="component" value="Unassembled WGS sequence"/>
</dbReference>
<name>A0AAD5H909_9CHLO</name>
<organism evidence="5 6">
    <name type="scientific">Chlorella ohadii</name>
    <dbReference type="NCBI Taxonomy" id="2649997"/>
    <lineage>
        <taxon>Eukaryota</taxon>
        <taxon>Viridiplantae</taxon>
        <taxon>Chlorophyta</taxon>
        <taxon>core chlorophytes</taxon>
        <taxon>Trebouxiophyceae</taxon>
        <taxon>Chlorellales</taxon>
        <taxon>Chlorellaceae</taxon>
        <taxon>Chlorella clade</taxon>
        <taxon>Chlorella</taxon>
    </lineage>
</organism>
<dbReference type="InterPro" id="IPR011009">
    <property type="entry name" value="Kinase-like_dom_sf"/>
</dbReference>
<dbReference type="EMBL" id="JADXDR010000019">
    <property type="protein sequence ID" value="KAI7845285.1"/>
    <property type="molecule type" value="Genomic_DNA"/>
</dbReference>
<dbReference type="GO" id="GO:0085020">
    <property type="term" value="P:protein K6-linked ubiquitination"/>
    <property type="evidence" value="ECO:0007669"/>
    <property type="project" value="TreeGrafter"/>
</dbReference>
<dbReference type="GO" id="GO:0004842">
    <property type="term" value="F:ubiquitin-protein transferase activity"/>
    <property type="evidence" value="ECO:0007669"/>
    <property type="project" value="TreeGrafter"/>
</dbReference>
<feature type="repeat" description="ANK" evidence="3">
    <location>
        <begin position="81"/>
        <end position="113"/>
    </location>
</feature>
<dbReference type="Gene3D" id="3.30.200.20">
    <property type="entry name" value="Phosphorylase Kinase, domain 1"/>
    <property type="match status" value="1"/>
</dbReference>
<dbReference type="PROSITE" id="PS50297">
    <property type="entry name" value="ANK_REP_REGION"/>
    <property type="match status" value="1"/>
</dbReference>
<protein>
    <submittedName>
        <fullName evidence="5">Uncharacterized protein</fullName>
    </submittedName>
</protein>
<evidence type="ECO:0000256" key="1">
    <source>
        <dbReference type="ARBA" id="ARBA00022737"/>
    </source>
</evidence>
<evidence type="ECO:0000256" key="3">
    <source>
        <dbReference type="PROSITE-ProRule" id="PRU00023"/>
    </source>
</evidence>
<dbReference type="PROSITE" id="PS50088">
    <property type="entry name" value="ANK_REPEAT"/>
    <property type="match status" value="2"/>
</dbReference>
<evidence type="ECO:0000313" key="5">
    <source>
        <dbReference type="EMBL" id="KAI7845285.1"/>
    </source>
</evidence>